<organism evidence="7 8">
    <name type="scientific">Brassicogethes aeneus</name>
    <name type="common">Rape pollen beetle</name>
    <name type="synonym">Meligethes aeneus</name>
    <dbReference type="NCBI Taxonomy" id="1431903"/>
    <lineage>
        <taxon>Eukaryota</taxon>
        <taxon>Metazoa</taxon>
        <taxon>Ecdysozoa</taxon>
        <taxon>Arthropoda</taxon>
        <taxon>Hexapoda</taxon>
        <taxon>Insecta</taxon>
        <taxon>Pterygota</taxon>
        <taxon>Neoptera</taxon>
        <taxon>Endopterygota</taxon>
        <taxon>Coleoptera</taxon>
        <taxon>Polyphaga</taxon>
        <taxon>Cucujiformia</taxon>
        <taxon>Nitidulidae</taxon>
        <taxon>Meligethinae</taxon>
        <taxon>Brassicogethes</taxon>
    </lineage>
</organism>
<evidence type="ECO:0000256" key="3">
    <source>
        <dbReference type="ARBA" id="ARBA00022553"/>
    </source>
</evidence>
<dbReference type="GO" id="GO:0000462">
    <property type="term" value="P:maturation of SSU-rRNA from tricistronic rRNA transcript (SSU-rRNA, 5.8S rRNA, LSU-rRNA)"/>
    <property type="evidence" value="ECO:0007669"/>
    <property type="project" value="TreeGrafter"/>
</dbReference>
<evidence type="ECO:0000256" key="5">
    <source>
        <dbReference type="SAM" id="MobiDB-lite"/>
    </source>
</evidence>
<sequence length="423" mass="49625">MPSHLKFDDEEYNPSDSEDDYTEKEKGLLKKVRNRKRKDSESEDEVLGVGADDSDEDQSDIALSDVEGQEDDDLPNERAWGKDRRKYYSTDYVDADYGGFDGKDAHLAELEEEEAKNLQKQLAEQLDDDDFSLDIFTKKSDEDKKKIEEVVKTDISKLSKRQKLQILEKESPEFFGLIEDFEEKILIAKELLNPVIQKYKKGQIPNCGAIDFVQTHYELILNYATNIYMYLLLKSSRVNVENHPVAKRLYQYRQLLTQLESTFEEIIKPQIEVLLLEEEEQKTMKSNQKKTLQILNKINKRTAPKPNKKKSVNFADEQPSKKQKLEKENEEEETEQNEEMEVEENQENELERRKITYQMEKNKGLTPHRKKELRNPRVKHRQKFRKAVIRRKGAVREPRKELSRYGGEISGIKATVSKSIKIK</sequence>
<keyword evidence="4" id="KW-0539">Nucleus</keyword>
<proteinExistence type="inferred from homology"/>
<reference evidence="7" key="1">
    <citation type="submission" date="2021-12" db="EMBL/GenBank/DDBJ databases">
        <authorList>
            <person name="King R."/>
        </authorList>
    </citation>
    <scope>NUCLEOTIDE SEQUENCE</scope>
</reference>
<dbReference type="AlphaFoldDB" id="A0A9P0BES6"/>
<comment type="subcellular location">
    <subcellularLocation>
        <location evidence="1">Nucleus</location>
    </subcellularLocation>
</comment>
<keyword evidence="3" id="KW-0597">Phosphoprotein</keyword>
<dbReference type="Pfam" id="PF04000">
    <property type="entry name" value="Sas10_Utp3"/>
    <property type="match status" value="1"/>
</dbReference>
<dbReference type="InterPro" id="IPR018972">
    <property type="entry name" value="Sas10_C_dom"/>
</dbReference>
<dbReference type="Pfam" id="PF09368">
    <property type="entry name" value="Sas10"/>
    <property type="match status" value="1"/>
</dbReference>
<evidence type="ECO:0000313" key="7">
    <source>
        <dbReference type="EMBL" id="CAH0561188.1"/>
    </source>
</evidence>
<gene>
    <name evidence="7" type="ORF">MELIAE_LOCUS10783</name>
</gene>
<protein>
    <recommendedName>
        <fullName evidence="6">Sas10 C-terminal domain-containing protein</fullName>
    </recommendedName>
</protein>
<feature type="compositionally biased region" description="Acidic residues" evidence="5">
    <location>
        <begin position="328"/>
        <end position="348"/>
    </location>
</feature>
<dbReference type="InterPro" id="IPR007146">
    <property type="entry name" value="Sas10/Utp3/C1D"/>
</dbReference>
<feature type="compositionally biased region" description="Basic residues" evidence="5">
    <location>
        <begin position="298"/>
        <end position="311"/>
    </location>
</feature>
<feature type="compositionally biased region" description="Basic residues" evidence="5">
    <location>
        <begin position="366"/>
        <end position="385"/>
    </location>
</feature>
<dbReference type="OrthoDB" id="1924577at2759"/>
<feature type="compositionally biased region" description="Basic and acidic residues" evidence="5">
    <location>
        <begin position="318"/>
        <end position="327"/>
    </location>
</feature>
<dbReference type="Proteomes" id="UP001154078">
    <property type="component" value="Chromosome 7"/>
</dbReference>
<dbReference type="PANTHER" id="PTHR13237">
    <property type="entry name" value="SOMETHING ABOUT SILENCING PROTEIN 10-RELATED"/>
    <property type="match status" value="1"/>
</dbReference>
<name>A0A9P0BES6_BRAAE</name>
<feature type="region of interest" description="Disordered" evidence="5">
    <location>
        <begin position="1"/>
        <end position="81"/>
    </location>
</feature>
<feature type="region of interest" description="Disordered" evidence="5">
    <location>
        <begin position="285"/>
        <end position="385"/>
    </location>
</feature>
<dbReference type="PANTHER" id="PTHR13237:SF8">
    <property type="entry name" value="SOMETHING ABOUT SILENCING PROTEIN 10"/>
    <property type="match status" value="1"/>
</dbReference>
<feature type="domain" description="Sas10 C-terminal" evidence="6">
    <location>
        <begin position="351"/>
        <end position="422"/>
    </location>
</feature>
<keyword evidence="8" id="KW-1185">Reference proteome</keyword>
<evidence type="ECO:0000313" key="8">
    <source>
        <dbReference type="Proteomes" id="UP001154078"/>
    </source>
</evidence>
<comment type="similarity">
    <text evidence="2">Belongs to the SAS10 family.</text>
</comment>
<accession>A0A9P0BES6</accession>
<dbReference type="EMBL" id="OV121138">
    <property type="protein sequence ID" value="CAH0561188.1"/>
    <property type="molecule type" value="Genomic_DNA"/>
</dbReference>
<dbReference type="GO" id="GO:0032040">
    <property type="term" value="C:small-subunit processome"/>
    <property type="evidence" value="ECO:0007669"/>
    <property type="project" value="TreeGrafter"/>
</dbReference>
<feature type="compositionally biased region" description="Acidic residues" evidence="5">
    <location>
        <begin position="41"/>
        <end position="59"/>
    </location>
</feature>
<feature type="compositionally biased region" description="Polar residues" evidence="5">
    <location>
        <begin position="285"/>
        <end position="296"/>
    </location>
</feature>
<evidence type="ECO:0000256" key="1">
    <source>
        <dbReference type="ARBA" id="ARBA00004123"/>
    </source>
</evidence>
<evidence type="ECO:0000256" key="2">
    <source>
        <dbReference type="ARBA" id="ARBA00010979"/>
    </source>
</evidence>
<feature type="compositionally biased region" description="Acidic residues" evidence="5">
    <location>
        <begin position="8"/>
        <end position="22"/>
    </location>
</feature>
<evidence type="ECO:0000259" key="6">
    <source>
        <dbReference type="Pfam" id="PF09368"/>
    </source>
</evidence>
<evidence type="ECO:0000256" key="4">
    <source>
        <dbReference type="ARBA" id="ARBA00023242"/>
    </source>
</evidence>